<dbReference type="Proteomes" id="UP001596439">
    <property type="component" value="Unassembled WGS sequence"/>
</dbReference>
<gene>
    <name evidence="1" type="ORF">ACFQO8_01365</name>
</gene>
<reference evidence="2" key="1">
    <citation type="journal article" date="2019" name="Int. J. Syst. Evol. Microbiol.">
        <title>The Global Catalogue of Microorganisms (GCM) 10K type strain sequencing project: providing services to taxonomists for standard genome sequencing and annotation.</title>
        <authorList>
            <consortium name="The Broad Institute Genomics Platform"/>
            <consortium name="The Broad Institute Genome Sequencing Center for Infectious Disease"/>
            <person name="Wu L."/>
            <person name="Ma J."/>
        </authorList>
    </citation>
    <scope>NUCLEOTIDE SEQUENCE [LARGE SCALE GENOMIC DNA]</scope>
    <source>
        <strain evidence="2">CCUG 55590</strain>
    </source>
</reference>
<accession>A0ABW2PMA8</accession>
<evidence type="ECO:0008006" key="3">
    <source>
        <dbReference type="Google" id="ProtNLM"/>
    </source>
</evidence>
<dbReference type="EMBL" id="JBHTCE010000001">
    <property type="protein sequence ID" value="MFC7388770.1"/>
    <property type="molecule type" value="Genomic_DNA"/>
</dbReference>
<dbReference type="PROSITE" id="PS51257">
    <property type="entry name" value="PROKAR_LIPOPROTEIN"/>
    <property type="match status" value="1"/>
</dbReference>
<evidence type="ECO:0000313" key="2">
    <source>
        <dbReference type="Proteomes" id="UP001596439"/>
    </source>
</evidence>
<evidence type="ECO:0000313" key="1">
    <source>
        <dbReference type="EMBL" id="MFC7388770.1"/>
    </source>
</evidence>
<dbReference type="RefSeq" id="WP_214786280.1">
    <property type="nucleotide sequence ID" value="NZ_JANIEL010000005.1"/>
</dbReference>
<name>A0ABW2PMA8_9BACL</name>
<keyword evidence="2" id="KW-1185">Reference proteome</keyword>
<protein>
    <recommendedName>
        <fullName evidence="3">Lipoprotein</fullName>
    </recommendedName>
</protein>
<comment type="caution">
    <text evidence="1">The sequence shown here is derived from an EMBL/GenBank/DDBJ whole genome shotgun (WGS) entry which is preliminary data.</text>
</comment>
<sequence>MRTYWGILLSCILLSGCGAETLNAIELRPLSSYRVEQDPEVTLTEQTKEKLLTYCEQRPTDVLPKRRAKVAEVTFRHPLYEALGYKNVKYFAAGEERYLTCANSNQLMERTFAIEPIQEFEALDKERFIESEVVSTIEFDRVEDMKEITSAFKMNDTHEAVIADSAFRYTTPDTGALYVTFETIRNGRTLDPIVEPRLFPFQSGENEGYVFLTKRADNRIALQIGKEPSLKQLVLPSMYEAPYMKVDAKEEELSLEGNHRELMKRIILSEQPIEEDVSEQTSLALSKTYGTVLEIWGHVRRPVPNKMSSRPIDDEMQLAVFESKRDTVWLDGPKTQELFDELSHVPMREKPTDAVNVGQLHLYQELTKQSFDVWKTETELYLIDQKTSRSYELPVNDYFQAN</sequence>
<organism evidence="1 2">
    <name type="scientific">Exiguobacterium aestuarii</name>
    <dbReference type="NCBI Taxonomy" id="273527"/>
    <lineage>
        <taxon>Bacteria</taxon>
        <taxon>Bacillati</taxon>
        <taxon>Bacillota</taxon>
        <taxon>Bacilli</taxon>
        <taxon>Bacillales</taxon>
        <taxon>Bacillales Family XII. Incertae Sedis</taxon>
        <taxon>Exiguobacterium</taxon>
    </lineage>
</organism>
<proteinExistence type="predicted"/>